<keyword evidence="3" id="KW-0282">Flagellum</keyword>
<feature type="region of interest" description="Disordered" evidence="1">
    <location>
        <begin position="359"/>
        <end position="407"/>
    </location>
</feature>
<dbReference type="AlphaFoldDB" id="A0AAJ2U150"/>
<evidence type="ECO:0000259" key="2">
    <source>
        <dbReference type="Pfam" id="PF02120"/>
    </source>
</evidence>
<evidence type="ECO:0000313" key="3">
    <source>
        <dbReference type="EMBL" id="MDV2885271.1"/>
    </source>
</evidence>
<feature type="compositionally biased region" description="Basic and acidic residues" evidence="1">
    <location>
        <begin position="364"/>
        <end position="383"/>
    </location>
</feature>
<gene>
    <name evidence="3" type="ORF">RYX45_08755</name>
</gene>
<protein>
    <submittedName>
        <fullName evidence="3">Flagellar hook-length control protein FliK</fullName>
    </submittedName>
</protein>
<dbReference type="InterPro" id="IPR021136">
    <property type="entry name" value="Flagellar_hook_control-like_C"/>
</dbReference>
<dbReference type="CDD" id="cd17470">
    <property type="entry name" value="T3SS_Flik_C"/>
    <property type="match status" value="1"/>
</dbReference>
<dbReference type="Gene3D" id="3.30.750.140">
    <property type="match status" value="1"/>
</dbReference>
<reference evidence="3" key="1">
    <citation type="submission" date="2023-10" db="EMBL/GenBank/DDBJ databases">
        <title>Screening of Alkalihalophilus pseudofirmusBZ-TG-HK211 and Its Alleviation of Salt Stress on Rapeseed Growth.</title>
        <authorList>
            <person name="Zhao B."/>
            <person name="Guo T."/>
        </authorList>
    </citation>
    <scope>NUCLEOTIDE SEQUENCE</scope>
    <source>
        <strain evidence="3">BZ-TG-HK211</strain>
    </source>
</reference>
<dbReference type="Proteomes" id="UP001285636">
    <property type="component" value="Unassembled WGS sequence"/>
</dbReference>
<keyword evidence="3" id="KW-0969">Cilium</keyword>
<organism evidence="3 4">
    <name type="scientific">Alkalihalophilus pseudofirmus</name>
    <name type="common">Bacillus pseudofirmus</name>
    <dbReference type="NCBI Taxonomy" id="79885"/>
    <lineage>
        <taxon>Bacteria</taxon>
        <taxon>Bacillati</taxon>
        <taxon>Bacillota</taxon>
        <taxon>Bacilli</taxon>
        <taxon>Bacillales</taxon>
        <taxon>Bacillaceae</taxon>
        <taxon>Alkalihalophilus</taxon>
    </lineage>
</organism>
<keyword evidence="3" id="KW-0966">Cell projection</keyword>
<comment type="caution">
    <text evidence="3">The sequence shown here is derived from an EMBL/GenBank/DDBJ whole genome shotgun (WGS) entry which is preliminary data.</text>
</comment>
<dbReference type="Pfam" id="PF02120">
    <property type="entry name" value="Flg_hook"/>
    <property type="match status" value="1"/>
</dbReference>
<proteinExistence type="predicted"/>
<dbReference type="EMBL" id="JAWJAY010000001">
    <property type="protein sequence ID" value="MDV2885271.1"/>
    <property type="molecule type" value="Genomic_DNA"/>
</dbReference>
<evidence type="ECO:0000313" key="4">
    <source>
        <dbReference type="Proteomes" id="UP001285636"/>
    </source>
</evidence>
<feature type="domain" description="Flagellar hook-length control protein-like C-terminal" evidence="2">
    <location>
        <begin position="288"/>
        <end position="362"/>
    </location>
</feature>
<dbReference type="RefSeq" id="WP_323466554.1">
    <property type="nucleotide sequence ID" value="NZ_CP144224.1"/>
</dbReference>
<name>A0AAJ2U150_ALKPS</name>
<accession>A0AAJ2U150</accession>
<sequence>MNANAMMNFFAPVTISNTATVPKQGNGNLTSGDPFSNILSQQLSAELISEDVLIPQEEQGEISLSEWLQSLAGVRIEEEIEDLLENDSVEKLISILPVEWKDEIMAWINNLNDGEGLTISSGAVERMVKEWPEEQLAVIGVLLSQFLETQGTAKVPDIIPFDKVLPRVMADTPKEPNISRVERFLEGMERALSQQKAQAPADEVIKAAINRLFTEKPDVTQTFARTTADQQPPSTILPLHNGVMFNPLMSRTEQAVIHLGDQQPKEVQQQQLLRQFEQMIQRGHFRTNEAGMNTFSIRLFPAHLGRLDVQLTQVEGVLVARLLTSSSAAKELVESQLHHLRQAFNSQQINVERVEVFSQNQSSIKDDQSSNKERPHDDRDQQKETQQAEEDDTFRDYLDDLTFNEEV</sequence>
<dbReference type="InterPro" id="IPR038610">
    <property type="entry name" value="FliK-like_C_sf"/>
</dbReference>
<evidence type="ECO:0000256" key="1">
    <source>
        <dbReference type="SAM" id="MobiDB-lite"/>
    </source>
</evidence>